<organism evidence="8 9">
    <name type="scientific">Anaerobranca gottschalkii DSM 13577</name>
    <dbReference type="NCBI Taxonomy" id="1120990"/>
    <lineage>
        <taxon>Bacteria</taxon>
        <taxon>Bacillati</taxon>
        <taxon>Bacillota</taxon>
        <taxon>Clostridia</taxon>
        <taxon>Eubacteriales</taxon>
        <taxon>Proteinivoracaceae</taxon>
        <taxon>Anaerobranca</taxon>
    </lineage>
</organism>
<evidence type="ECO:0000256" key="3">
    <source>
        <dbReference type="ARBA" id="ARBA00022448"/>
    </source>
</evidence>
<keyword evidence="4 7" id="KW-0812">Transmembrane</keyword>
<feature type="transmembrane region" description="Helical" evidence="7">
    <location>
        <begin position="385"/>
        <end position="401"/>
    </location>
</feature>
<dbReference type="PROSITE" id="PS01116">
    <property type="entry name" value="XANTH_URACIL_PERMASE"/>
    <property type="match status" value="1"/>
</dbReference>
<reference evidence="9" key="1">
    <citation type="submission" date="2016-10" db="EMBL/GenBank/DDBJ databases">
        <authorList>
            <person name="Varghese N."/>
            <person name="Submissions S."/>
        </authorList>
    </citation>
    <scope>NUCLEOTIDE SEQUENCE [LARGE SCALE GENOMIC DNA]</scope>
    <source>
        <strain evidence="9">DSM 13577</strain>
    </source>
</reference>
<feature type="transmembrane region" description="Helical" evidence="7">
    <location>
        <begin position="85"/>
        <end position="104"/>
    </location>
</feature>
<feature type="transmembrane region" description="Helical" evidence="7">
    <location>
        <begin position="142"/>
        <end position="160"/>
    </location>
</feature>
<feature type="transmembrane region" description="Helical" evidence="7">
    <location>
        <begin position="12"/>
        <end position="33"/>
    </location>
</feature>
<feature type="transmembrane region" description="Helical" evidence="7">
    <location>
        <begin position="39"/>
        <end position="55"/>
    </location>
</feature>
<feature type="transmembrane region" description="Helical" evidence="7">
    <location>
        <begin position="213"/>
        <end position="235"/>
    </location>
</feature>
<dbReference type="InterPro" id="IPR006043">
    <property type="entry name" value="NCS2"/>
</dbReference>
<keyword evidence="3" id="KW-0813">Transport</keyword>
<dbReference type="Pfam" id="PF00860">
    <property type="entry name" value="Xan_ur_permease"/>
    <property type="match status" value="1"/>
</dbReference>
<evidence type="ECO:0000313" key="9">
    <source>
        <dbReference type="Proteomes" id="UP000243819"/>
    </source>
</evidence>
<dbReference type="GO" id="GO:0015205">
    <property type="term" value="F:nucleobase transmembrane transporter activity"/>
    <property type="evidence" value="ECO:0007669"/>
    <property type="project" value="UniProtKB-ARBA"/>
</dbReference>
<dbReference type="InterPro" id="IPR006042">
    <property type="entry name" value="Xan_ur_permease"/>
</dbReference>
<dbReference type="EMBL" id="FOIF01000005">
    <property type="protein sequence ID" value="SES73627.1"/>
    <property type="molecule type" value="Genomic_DNA"/>
</dbReference>
<feature type="transmembrane region" description="Helical" evidence="7">
    <location>
        <begin position="167"/>
        <end position="193"/>
    </location>
</feature>
<evidence type="ECO:0000256" key="7">
    <source>
        <dbReference type="SAM" id="Phobius"/>
    </source>
</evidence>
<dbReference type="OrthoDB" id="9779092at2"/>
<feature type="transmembrane region" description="Helical" evidence="7">
    <location>
        <begin position="298"/>
        <end position="320"/>
    </location>
</feature>
<dbReference type="PANTHER" id="PTHR11119">
    <property type="entry name" value="XANTHINE-URACIL / VITAMIN C PERMEASE FAMILY MEMBER"/>
    <property type="match status" value="1"/>
</dbReference>
<dbReference type="GO" id="GO:0005886">
    <property type="term" value="C:plasma membrane"/>
    <property type="evidence" value="ECO:0007669"/>
    <property type="project" value="UniProtKB-ARBA"/>
</dbReference>
<feature type="transmembrane region" description="Helical" evidence="7">
    <location>
        <begin position="326"/>
        <end position="348"/>
    </location>
</feature>
<sequence>MERKSNLSVLQIIPLSFQHVFAMFGATILVPYLTGLDPLVALFTSGLGTILFAIVTKGRVPAYLGSSFAFIPPLIYVVSNYSVPIAMGGVVVAGLIYLFFSVMIKFSGVNFIKKAVPPVVVGPVIISIGLSLAGVAGDMASANLPIAFITLAIVIIFTVFGKGMFKVVPILMGIVGGYLISLALHLFTDISVFDPQRLAEFSEASWMPAIPNFVIPQFNLSAILLIAPIAVVTLVEHLGDILAIGKTVDEDFVSDPGLHRTIAGDGIATLFAGIGGPPNTTYGENIGVLAISKVKDPIVVQVAACIVLMLSFLPKFGALIGTIPVAVMGGIVVLLFGMISSVGIRTLVDAKIDLTNTRNLIIVSTILIFSLSGIGINIYKFTFEGIGLGAIIGIILNAILPEKLGA</sequence>
<dbReference type="STRING" id="1120990.SAMN03080614_100565"/>
<feature type="transmembrane region" description="Helical" evidence="7">
    <location>
        <begin position="360"/>
        <end position="379"/>
    </location>
</feature>
<feature type="transmembrane region" description="Helical" evidence="7">
    <location>
        <begin position="62"/>
        <end position="79"/>
    </location>
</feature>
<keyword evidence="5 7" id="KW-1133">Transmembrane helix</keyword>
<evidence type="ECO:0000256" key="6">
    <source>
        <dbReference type="ARBA" id="ARBA00023136"/>
    </source>
</evidence>
<proteinExistence type="inferred from homology"/>
<evidence type="ECO:0000256" key="2">
    <source>
        <dbReference type="ARBA" id="ARBA00008821"/>
    </source>
</evidence>
<evidence type="ECO:0000256" key="4">
    <source>
        <dbReference type="ARBA" id="ARBA00022692"/>
    </source>
</evidence>
<comment type="similarity">
    <text evidence="2">Belongs to the nucleobase:cation symporter-2 (NCS2) (TC 2.A.40) family.</text>
</comment>
<evidence type="ECO:0000313" key="8">
    <source>
        <dbReference type="EMBL" id="SES73627.1"/>
    </source>
</evidence>
<dbReference type="RefSeq" id="WP_091348933.1">
    <property type="nucleotide sequence ID" value="NZ_FOIF01000005.1"/>
</dbReference>
<keyword evidence="6 7" id="KW-0472">Membrane</keyword>
<accession>A0A1H9YWX7</accession>
<feature type="transmembrane region" description="Helical" evidence="7">
    <location>
        <begin position="116"/>
        <end position="136"/>
    </location>
</feature>
<gene>
    <name evidence="8" type="ORF">SAMN03080614_100565</name>
</gene>
<dbReference type="AlphaFoldDB" id="A0A1H9YWX7"/>
<dbReference type="NCBIfam" id="TIGR00801">
    <property type="entry name" value="ncs2"/>
    <property type="match status" value="1"/>
</dbReference>
<evidence type="ECO:0000256" key="5">
    <source>
        <dbReference type="ARBA" id="ARBA00022989"/>
    </source>
</evidence>
<name>A0A1H9YWX7_9FIRM</name>
<dbReference type="Proteomes" id="UP000243819">
    <property type="component" value="Unassembled WGS sequence"/>
</dbReference>
<protein>
    <submittedName>
        <fullName evidence="8">Uracil permease</fullName>
    </submittedName>
</protein>
<evidence type="ECO:0000256" key="1">
    <source>
        <dbReference type="ARBA" id="ARBA00004141"/>
    </source>
</evidence>
<comment type="subcellular location">
    <subcellularLocation>
        <location evidence="1">Membrane</location>
        <topology evidence="1">Multi-pass membrane protein</topology>
    </subcellularLocation>
</comment>
<keyword evidence="9" id="KW-1185">Reference proteome</keyword>